<keyword evidence="3" id="KW-0808">Transferase</keyword>
<dbReference type="PROSITE" id="PS00444">
    <property type="entry name" value="POLYPRENYL_SYNTHASE_2"/>
    <property type="match status" value="1"/>
</dbReference>
<comment type="similarity">
    <text evidence="2">Belongs to the FPP/GGPP synthase family.</text>
</comment>
<dbReference type="GO" id="GO:0004659">
    <property type="term" value="F:prenyltransferase activity"/>
    <property type="evidence" value="ECO:0007669"/>
    <property type="project" value="InterPro"/>
</dbReference>
<dbReference type="SFLD" id="SFLDS00005">
    <property type="entry name" value="Isoprenoid_Synthase_Type_I"/>
    <property type="match status" value="1"/>
</dbReference>
<evidence type="ECO:0000256" key="1">
    <source>
        <dbReference type="ARBA" id="ARBA00001946"/>
    </source>
</evidence>
<reference evidence="6" key="1">
    <citation type="submission" date="2018-05" db="EMBL/GenBank/DDBJ databases">
        <authorList>
            <person name="Lanie J.A."/>
            <person name="Ng W.-L."/>
            <person name="Kazmierczak K.M."/>
            <person name="Andrzejewski T.M."/>
            <person name="Davidsen T.M."/>
            <person name="Wayne K.J."/>
            <person name="Tettelin H."/>
            <person name="Glass J.I."/>
            <person name="Rusch D."/>
            <person name="Podicherti R."/>
            <person name="Tsui H.-C.T."/>
            <person name="Winkler M.E."/>
        </authorList>
    </citation>
    <scope>NUCLEOTIDE SEQUENCE</scope>
</reference>
<comment type="cofactor">
    <cofactor evidence="1">
        <name>Mg(2+)</name>
        <dbReference type="ChEBI" id="CHEBI:18420"/>
    </cofactor>
</comment>
<protein>
    <submittedName>
        <fullName evidence="6">Uncharacterized protein</fullName>
    </submittedName>
</protein>
<dbReference type="SUPFAM" id="SSF48576">
    <property type="entry name" value="Terpenoid synthases"/>
    <property type="match status" value="1"/>
</dbReference>
<sequence>MVETITQESIYEPVADDLQLVIAKIATIADKTRENALEQVESLDTQLGHVLATPGKRVRPALTLLASKLWGQHSNELQIKMATAVELLHIATLVHDDTVDHADTRRGHQTASKLWGRNVAVLLGDFLFATSAMYVCDTKNIGLVRRFAETITELARGELDEIYNAWQPDVTLEVYKKRIYNKTASLFCTAAESGAILGGGDDQAIKDVRDYGYNIGMAYQVYDDLLDYKSTSEQLGKPSGHDLNAGIITLPAIIAAENGAANEIFKFFNAPEKVKADLLPKTVEAINQTGALEKTYAVANSYIETATKSLDSIAPSKYLDSMLYLAEYVQKRDY</sequence>
<name>A0A381SX63_9ZZZZ</name>
<dbReference type="CDD" id="cd00685">
    <property type="entry name" value="Trans_IPPS_HT"/>
    <property type="match status" value="1"/>
</dbReference>
<dbReference type="InterPro" id="IPR008949">
    <property type="entry name" value="Isoprenoid_synthase_dom_sf"/>
</dbReference>
<dbReference type="Gene3D" id="1.10.600.10">
    <property type="entry name" value="Farnesyl Diphosphate Synthase"/>
    <property type="match status" value="1"/>
</dbReference>
<gene>
    <name evidence="6" type="ORF">METZ01_LOCUS60782</name>
</gene>
<dbReference type="PANTHER" id="PTHR12001">
    <property type="entry name" value="GERANYLGERANYL PYROPHOSPHATE SYNTHASE"/>
    <property type="match status" value="1"/>
</dbReference>
<dbReference type="EMBL" id="UINC01003623">
    <property type="protein sequence ID" value="SVA07928.1"/>
    <property type="molecule type" value="Genomic_DNA"/>
</dbReference>
<proteinExistence type="inferred from homology"/>
<evidence type="ECO:0000256" key="5">
    <source>
        <dbReference type="ARBA" id="ARBA00022842"/>
    </source>
</evidence>
<organism evidence="6">
    <name type="scientific">marine metagenome</name>
    <dbReference type="NCBI Taxonomy" id="408172"/>
    <lineage>
        <taxon>unclassified sequences</taxon>
        <taxon>metagenomes</taxon>
        <taxon>ecological metagenomes</taxon>
    </lineage>
</organism>
<keyword evidence="4" id="KW-0479">Metal-binding</keyword>
<keyword evidence="5" id="KW-0460">Magnesium</keyword>
<dbReference type="InterPro" id="IPR000092">
    <property type="entry name" value="Polyprenyl_synt"/>
</dbReference>
<dbReference type="GO" id="GO:0046872">
    <property type="term" value="F:metal ion binding"/>
    <property type="evidence" value="ECO:0007669"/>
    <property type="project" value="UniProtKB-KW"/>
</dbReference>
<evidence type="ECO:0000256" key="2">
    <source>
        <dbReference type="ARBA" id="ARBA00006706"/>
    </source>
</evidence>
<dbReference type="PANTHER" id="PTHR12001:SF69">
    <property type="entry name" value="ALL TRANS-POLYPRENYL-DIPHOSPHATE SYNTHASE PDSS1"/>
    <property type="match status" value="1"/>
</dbReference>
<evidence type="ECO:0000313" key="6">
    <source>
        <dbReference type="EMBL" id="SVA07928.1"/>
    </source>
</evidence>
<dbReference type="AlphaFoldDB" id="A0A381SX63"/>
<dbReference type="SFLD" id="SFLDG01017">
    <property type="entry name" value="Polyprenyl_Transferase_Like"/>
    <property type="match status" value="1"/>
</dbReference>
<dbReference type="GO" id="GO:0008299">
    <property type="term" value="P:isoprenoid biosynthetic process"/>
    <property type="evidence" value="ECO:0007669"/>
    <property type="project" value="InterPro"/>
</dbReference>
<evidence type="ECO:0000256" key="4">
    <source>
        <dbReference type="ARBA" id="ARBA00022723"/>
    </source>
</evidence>
<dbReference type="Pfam" id="PF00348">
    <property type="entry name" value="polyprenyl_synt"/>
    <property type="match status" value="1"/>
</dbReference>
<dbReference type="PROSITE" id="PS00723">
    <property type="entry name" value="POLYPRENYL_SYNTHASE_1"/>
    <property type="match status" value="1"/>
</dbReference>
<dbReference type="InterPro" id="IPR033749">
    <property type="entry name" value="Polyprenyl_synt_CS"/>
</dbReference>
<accession>A0A381SX63</accession>
<evidence type="ECO:0000256" key="3">
    <source>
        <dbReference type="ARBA" id="ARBA00022679"/>
    </source>
</evidence>